<evidence type="ECO:0000256" key="2">
    <source>
        <dbReference type="ARBA" id="ARBA00020581"/>
    </source>
</evidence>
<dbReference type="Gene3D" id="1.10.132.20">
    <property type="entry name" value="Ribosome-recycling factor"/>
    <property type="match status" value="1"/>
</dbReference>
<proteinExistence type="inferred from homology"/>
<dbReference type="GO" id="GO:0043023">
    <property type="term" value="F:ribosomal large subunit binding"/>
    <property type="evidence" value="ECO:0007669"/>
    <property type="project" value="TreeGrafter"/>
</dbReference>
<sequence>MIRKLLLNKVFQTQNFLELIPGVKAKNSTKTRQIHSTYILLKSKSKKFEKKSKAPSVTDLDISSEILDKIGISSLGDDATESIDKMNQILRKRIAIKITPAHLDTVQIESKTGFVPLKLVSQLSFPKPNLIRLDMSQSREHLQNAVKALKHYFPFAGIQTQGFDHIEITTYKLNKVIKVEMQREAKKCCEDTKSIIRNISAPVLKRLKSQKSLGQDTKHDGELFIQSLTRYYSQQIDESVEKKLEEVDEL</sequence>
<dbReference type="SUPFAM" id="SSF55194">
    <property type="entry name" value="Ribosome recycling factor, RRF"/>
    <property type="match status" value="1"/>
</dbReference>
<name>A0AAV7JCF8_9METZ</name>
<evidence type="ECO:0000313" key="6">
    <source>
        <dbReference type="EMBL" id="KAI6646454.1"/>
    </source>
</evidence>
<accession>A0AAV7JCF8</accession>
<comment type="caution">
    <text evidence="6">The sequence shown here is derived from an EMBL/GenBank/DDBJ whole genome shotgun (WGS) entry which is preliminary data.</text>
</comment>
<gene>
    <name evidence="6" type="ORF">LOD99_12575</name>
</gene>
<dbReference type="InterPro" id="IPR023584">
    <property type="entry name" value="Ribosome_recyc_fac_dom"/>
</dbReference>
<dbReference type="Pfam" id="PF01765">
    <property type="entry name" value="RRF"/>
    <property type="match status" value="1"/>
</dbReference>
<dbReference type="GO" id="GO:0005739">
    <property type="term" value="C:mitochondrion"/>
    <property type="evidence" value="ECO:0007669"/>
    <property type="project" value="TreeGrafter"/>
</dbReference>
<dbReference type="PANTHER" id="PTHR20982:SF3">
    <property type="entry name" value="MITOCHONDRIAL RIBOSOME RECYCLING FACTOR PSEUDO 1"/>
    <property type="match status" value="1"/>
</dbReference>
<evidence type="ECO:0000313" key="7">
    <source>
        <dbReference type="Proteomes" id="UP001165289"/>
    </source>
</evidence>
<feature type="domain" description="Ribosome recycling factor" evidence="5">
    <location>
        <begin position="94"/>
        <end position="247"/>
    </location>
</feature>
<keyword evidence="3" id="KW-0648">Protein biosynthesis</keyword>
<dbReference type="InterPro" id="IPR002661">
    <property type="entry name" value="Ribosome_recyc_fac"/>
</dbReference>
<comment type="similarity">
    <text evidence="1">Belongs to the RRF family.</text>
</comment>
<evidence type="ECO:0000259" key="5">
    <source>
        <dbReference type="Pfam" id="PF01765"/>
    </source>
</evidence>
<dbReference type="GO" id="GO:0006412">
    <property type="term" value="P:translation"/>
    <property type="evidence" value="ECO:0007669"/>
    <property type="project" value="UniProtKB-KW"/>
</dbReference>
<dbReference type="Gene3D" id="3.30.1360.40">
    <property type="match status" value="1"/>
</dbReference>
<dbReference type="Proteomes" id="UP001165289">
    <property type="component" value="Unassembled WGS sequence"/>
</dbReference>
<evidence type="ECO:0000256" key="3">
    <source>
        <dbReference type="ARBA" id="ARBA00022917"/>
    </source>
</evidence>
<keyword evidence="7" id="KW-1185">Reference proteome</keyword>
<dbReference type="EMBL" id="JAKMXF010000354">
    <property type="protein sequence ID" value="KAI6646454.1"/>
    <property type="molecule type" value="Genomic_DNA"/>
</dbReference>
<dbReference type="AlphaFoldDB" id="A0AAV7JCF8"/>
<dbReference type="InterPro" id="IPR036191">
    <property type="entry name" value="RRF_sf"/>
</dbReference>
<protein>
    <recommendedName>
        <fullName evidence="2">Ribosome-recycling factor, mitochondrial</fullName>
    </recommendedName>
    <alternativeName>
        <fullName evidence="4">Ribosome-releasing factor, mitochondrial</fullName>
    </alternativeName>
</protein>
<organism evidence="6 7">
    <name type="scientific">Oopsacas minuta</name>
    <dbReference type="NCBI Taxonomy" id="111878"/>
    <lineage>
        <taxon>Eukaryota</taxon>
        <taxon>Metazoa</taxon>
        <taxon>Porifera</taxon>
        <taxon>Hexactinellida</taxon>
        <taxon>Hexasterophora</taxon>
        <taxon>Lyssacinosida</taxon>
        <taxon>Leucopsacidae</taxon>
        <taxon>Oopsacas</taxon>
    </lineage>
</organism>
<evidence type="ECO:0000256" key="1">
    <source>
        <dbReference type="ARBA" id="ARBA00005912"/>
    </source>
</evidence>
<evidence type="ECO:0000256" key="4">
    <source>
        <dbReference type="ARBA" id="ARBA00033107"/>
    </source>
</evidence>
<reference evidence="6 7" key="1">
    <citation type="journal article" date="2023" name="BMC Biol.">
        <title>The compact genome of the sponge Oopsacas minuta (Hexactinellida) is lacking key metazoan core genes.</title>
        <authorList>
            <person name="Santini S."/>
            <person name="Schenkelaars Q."/>
            <person name="Jourda C."/>
            <person name="Duchesne M."/>
            <person name="Belahbib H."/>
            <person name="Rocher C."/>
            <person name="Selva M."/>
            <person name="Riesgo A."/>
            <person name="Vervoort M."/>
            <person name="Leys S.P."/>
            <person name="Kodjabachian L."/>
            <person name="Le Bivic A."/>
            <person name="Borchiellini C."/>
            <person name="Claverie J.M."/>
            <person name="Renard E."/>
        </authorList>
    </citation>
    <scope>NUCLEOTIDE SEQUENCE [LARGE SCALE GENOMIC DNA]</scope>
    <source>
        <strain evidence="6">SPO-2</strain>
    </source>
</reference>
<dbReference type="PANTHER" id="PTHR20982">
    <property type="entry name" value="RIBOSOME RECYCLING FACTOR"/>
    <property type="match status" value="1"/>
</dbReference>